<dbReference type="Proteomes" id="UP000315783">
    <property type="component" value="Unassembled WGS sequence"/>
</dbReference>
<dbReference type="AlphaFoldDB" id="A0A545VRI1"/>
<name>A0A545VRI1_9HYPO</name>
<gene>
    <name evidence="1" type="ORF">IF1G_08933</name>
</gene>
<comment type="caution">
    <text evidence="1">The sequence shown here is derived from an EMBL/GenBank/DDBJ whole genome shotgun (WGS) entry which is preliminary data.</text>
</comment>
<keyword evidence="2" id="KW-1185">Reference proteome</keyword>
<organism evidence="1 2">
    <name type="scientific">Cordyceps javanica</name>
    <dbReference type="NCBI Taxonomy" id="43265"/>
    <lineage>
        <taxon>Eukaryota</taxon>
        <taxon>Fungi</taxon>
        <taxon>Dikarya</taxon>
        <taxon>Ascomycota</taxon>
        <taxon>Pezizomycotina</taxon>
        <taxon>Sordariomycetes</taxon>
        <taxon>Hypocreomycetidae</taxon>
        <taxon>Hypocreales</taxon>
        <taxon>Cordycipitaceae</taxon>
        <taxon>Cordyceps</taxon>
    </lineage>
</organism>
<protein>
    <submittedName>
        <fullName evidence="1">Uncharacterized protein</fullName>
    </submittedName>
</protein>
<proteinExistence type="predicted"/>
<dbReference type="EMBL" id="SPUK01000015">
    <property type="protein sequence ID" value="TQV92415.1"/>
    <property type="molecule type" value="Genomic_DNA"/>
</dbReference>
<reference evidence="1 2" key="1">
    <citation type="journal article" date="2019" name="Appl. Microbiol. Biotechnol.">
        <title>Genome sequence of Isaria javanica and comparative genome analysis insights into family S53 peptidase evolution in fungal entomopathogens.</title>
        <authorList>
            <person name="Lin R."/>
            <person name="Zhang X."/>
            <person name="Xin B."/>
            <person name="Zou M."/>
            <person name="Gao Y."/>
            <person name="Qin F."/>
            <person name="Hu Q."/>
            <person name="Xie B."/>
            <person name="Cheng X."/>
        </authorList>
    </citation>
    <scope>NUCLEOTIDE SEQUENCE [LARGE SCALE GENOMIC DNA]</scope>
    <source>
        <strain evidence="1 2">IJ1G</strain>
    </source>
</reference>
<accession>A0A545VRI1</accession>
<sequence>MEMGRRYLHLRRVRSWAGAPREHFTPVWILRSVSLFFPGCFRRKHVCAGVFVAGMAVW</sequence>
<evidence type="ECO:0000313" key="1">
    <source>
        <dbReference type="EMBL" id="TQV92415.1"/>
    </source>
</evidence>
<evidence type="ECO:0000313" key="2">
    <source>
        <dbReference type="Proteomes" id="UP000315783"/>
    </source>
</evidence>